<evidence type="ECO:0000313" key="2">
    <source>
        <dbReference type="EMBL" id="GAA0545473.1"/>
    </source>
</evidence>
<dbReference type="EMBL" id="BAAAGS010000039">
    <property type="protein sequence ID" value="GAA0545473.1"/>
    <property type="molecule type" value="Genomic_DNA"/>
</dbReference>
<dbReference type="SUPFAM" id="SSF54106">
    <property type="entry name" value="LysM domain"/>
    <property type="match status" value="1"/>
</dbReference>
<accession>A0ABP3NIC4</accession>
<name>A0ABP3NIC4_SACER</name>
<dbReference type="Gene3D" id="3.10.350.10">
    <property type="entry name" value="LysM domain"/>
    <property type="match status" value="1"/>
</dbReference>
<dbReference type="Proteomes" id="UP001500729">
    <property type="component" value="Unassembled WGS sequence"/>
</dbReference>
<reference evidence="3" key="1">
    <citation type="journal article" date="2019" name="Int. J. Syst. Evol. Microbiol.">
        <title>The Global Catalogue of Microorganisms (GCM) 10K type strain sequencing project: providing services to taxonomists for standard genome sequencing and annotation.</title>
        <authorList>
            <consortium name="The Broad Institute Genomics Platform"/>
            <consortium name="The Broad Institute Genome Sequencing Center for Infectious Disease"/>
            <person name="Wu L."/>
            <person name="Ma J."/>
        </authorList>
    </citation>
    <scope>NUCLEOTIDE SEQUENCE [LARGE SCALE GENOMIC DNA]</scope>
    <source>
        <strain evidence="3">JCM 10303</strain>
    </source>
</reference>
<dbReference type="InterPro" id="IPR018392">
    <property type="entry name" value="LysM"/>
</dbReference>
<evidence type="ECO:0000313" key="3">
    <source>
        <dbReference type="Proteomes" id="UP001500729"/>
    </source>
</evidence>
<dbReference type="InterPro" id="IPR036779">
    <property type="entry name" value="LysM_dom_sf"/>
</dbReference>
<proteinExistence type="predicted"/>
<dbReference type="RefSeq" id="WP_009947381.1">
    <property type="nucleotide sequence ID" value="NZ_BAAAGS010000039.1"/>
</dbReference>
<keyword evidence="3" id="KW-1185">Reference proteome</keyword>
<dbReference type="Pfam" id="PF01476">
    <property type="entry name" value="LysM"/>
    <property type="match status" value="1"/>
</dbReference>
<sequence length="90" mass="9304">MCLASVGAFTFLMVLLVGLVGPGSGMGDEPVPAGTAVVQVRTGDTLWGLAERFAPASDPRLVVDRIAQMNGLNGVTAEVGRPLVVPMERP</sequence>
<organism evidence="2 3">
    <name type="scientific">Saccharopolyspora erythraea</name>
    <name type="common">Streptomyces erythraeus</name>
    <dbReference type="NCBI Taxonomy" id="1836"/>
    <lineage>
        <taxon>Bacteria</taxon>
        <taxon>Bacillati</taxon>
        <taxon>Actinomycetota</taxon>
        <taxon>Actinomycetes</taxon>
        <taxon>Pseudonocardiales</taxon>
        <taxon>Pseudonocardiaceae</taxon>
        <taxon>Saccharopolyspora</taxon>
    </lineage>
</organism>
<dbReference type="CDD" id="cd00118">
    <property type="entry name" value="LysM"/>
    <property type="match status" value="1"/>
</dbReference>
<protein>
    <recommendedName>
        <fullName evidence="1">LysM domain-containing protein</fullName>
    </recommendedName>
</protein>
<gene>
    <name evidence="2" type="ORF">GCM10009533_50520</name>
</gene>
<comment type="caution">
    <text evidence="2">The sequence shown here is derived from an EMBL/GenBank/DDBJ whole genome shotgun (WGS) entry which is preliminary data.</text>
</comment>
<evidence type="ECO:0000259" key="1">
    <source>
        <dbReference type="Pfam" id="PF01476"/>
    </source>
</evidence>
<feature type="domain" description="LysM" evidence="1">
    <location>
        <begin position="39"/>
        <end position="86"/>
    </location>
</feature>